<evidence type="ECO:0000313" key="2">
    <source>
        <dbReference type="EMBL" id="KAG1327716.1"/>
    </source>
</evidence>
<dbReference type="OrthoDB" id="45365at2759"/>
<proteinExistence type="predicted"/>
<reference evidence="2" key="2">
    <citation type="submission" date="2019-07" db="EMBL/GenBank/DDBJ databases">
        <authorList>
            <person name="Yang Y."/>
            <person name="Bocs S."/>
            <person name="Baudouin L."/>
        </authorList>
    </citation>
    <scope>NUCLEOTIDE SEQUENCE</scope>
    <source>
        <tissue evidence="2">Spear leaf of Hainan Tall coconut</tissue>
    </source>
</reference>
<feature type="compositionally biased region" description="Basic and acidic residues" evidence="1">
    <location>
        <begin position="1"/>
        <end position="14"/>
    </location>
</feature>
<sequence length="309" mass="35615">MESPEKKVEGDGRKTLRRFMKREIMHPSDQRLRVRIVAKPQPDGGDYIGTEDSEPQPDGGDHIGTEDSLKPEAELSDDTSNGEDNGAPCGTYISRRSRGVDYSTSGGDSVEEVIDVNSELLCQESLVFRKQPFSRIKALFCMDCLKVESEDDVYDFMLCWAQTHYPKPEDRCAAKELHLERLIRFTYLTRRKLEDALQCDFFYPESVTETVTEALAFKVTEPYRRRLAPGGCSSNRFLERRYKRAPVAVNRLWFPEFDRCEVYFSLTMSELLDMHHSLGSRESEDFQFGSQLPVLWLPTKRLEGHFILI</sequence>
<name>A0A8K0MV58_COCNU</name>
<keyword evidence="3" id="KW-1185">Reference proteome</keyword>
<dbReference type="PANTHER" id="PTHR46336:SF3">
    <property type="entry name" value="BTB_POZ DOMAIN-CONTAINING PROTEIN POB1"/>
    <property type="match status" value="1"/>
</dbReference>
<dbReference type="Proteomes" id="UP000797356">
    <property type="component" value="Chromosome 1"/>
</dbReference>
<accession>A0A8K0MV58</accession>
<dbReference type="InterPro" id="IPR045890">
    <property type="entry name" value="POB1-like"/>
</dbReference>
<dbReference type="GO" id="GO:0010114">
    <property type="term" value="P:response to red light"/>
    <property type="evidence" value="ECO:0007669"/>
    <property type="project" value="TreeGrafter"/>
</dbReference>
<organism evidence="2 3">
    <name type="scientific">Cocos nucifera</name>
    <name type="common">Coconut palm</name>
    <dbReference type="NCBI Taxonomy" id="13894"/>
    <lineage>
        <taxon>Eukaryota</taxon>
        <taxon>Viridiplantae</taxon>
        <taxon>Streptophyta</taxon>
        <taxon>Embryophyta</taxon>
        <taxon>Tracheophyta</taxon>
        <taxon>Spermatophyta</taxon>
        <taxon>Magnoliopsida</taxon>
        <taxon>Liliopsida</taxon>
        <taxon>Arecaceae</taxon>
        <taxon>Arecoideae</taxon>
        <taxon>Cocoseae</taxon>
        <taxon>Attaleinae</taxon>
        <taxon>Cocos</taxon>
    </lineage>
</organism>
<dbReference type="PANTHER" id="PTHR46336">
    <property type="entry name" value="OS02G0260700 PROTEIN"/>
    <property type="match status" value="1"/>
</dbReference>
<gene>
    <name evidence="2" type="ORF">COCNU_01G016500</name>
</gene>
<protein>
    <submittedName>
        <fullName evidence="2">Uncharacterized protein</fullName>
    </submittedName>
</protein>
<dbReference type="EMBL" id="CM017872">
    <property type="protein sequence ID" value="KAG1327716.1"/>
    <property type="molecule type" value="Genomic_DNA"/>
</dbReference>
<feature type="region of interest" description="Disordered" evidence="1">
    <location>
        <begin position="1"/>
        <end position="92"/>
    </location>
</feature>
<feature type="compositionally biased region" description="Basic and acidic residues" evidence="1">
    <location>
        <begin position="59"/>
        <end position="73"/>
    </location>
</feature>
<comment type="caution">
    <text evidence="2">The sequence shown here is derived from an EMBL/GenBank/DDBJ whole genome shotgun (WGS) entry which is preliminary data.</text>
</comment>
<feature type="compositionally biased region" description="Basic and acidic residues" evidence="1">
    <location>
        <begin position="21"/>
        <end position="32"/>
    </location>
</feature>
<dbReference type="GO" id="GO:0005634">
    <property type="term" value="C:nucleus"/>
    <property type="evidence" value="ECO:0007669"/>
    <property type="project" value="TreeGrafter"/>
</dbReference>
<dbReference type="Gene3D" id="1.25.40.420">
    <property type="match status" value="1"/>
</dbReference>
<evidence type="ECO:0000256" key="1">
    <source>
        <dbReference type="SAM" id="MobiDB-lite"/>
    </source>
</evidence>
<dbReference type="AlphaFoldDB" id="A0A8K0MV58"/>
<evidence type="ECO:0000313" key="3">
    <source>
        <dbReference type="Proteomes" id="UP000797356"/>
    </source>
</evidence>
<reference evidence="2" key="1">
    <citation type="journal article" date="2017" name="Gigascience">
        <title>The genome draft of coconut (Cocos nucifera).</title>
        <authorList>
            <person name="Xiao Y."/>
            <person name="Xu P."/>
            <person name="Fan H."/>
            <person name="Baudouin L."/>
            <person name="Xia W."/>
            <person name="Bocs S."/>
            <person name="Xu J."/>
            <person name="Li Q."/>
            <person name="Guo A."/>
            <person name="Zhou L."/>
            <person name="Li J."/>
            <person name="Wu Y."/>
            <person name="Ma Z."/>
            <person name="Armero A."/>
            <person name="Issali A.E."/>
            <person name="Liu N."/>
            <person name="Peng M."/>
            <person name="Yang Y."/>
        </authorList>
    </citation>
    <scope>NUCLEOTIDE SEQUENCE</scope>
    <source>
        <tissue evidence="2">Spear leaf of Hainan Tall coconut</tissue>
    </source>
</reference>